<dbReference type="Pfam" id="PF01535">
    <property type="entry name" value="PPR"/>
    <property type="match status" value="2"/>
</dbReference>
<evidence type="ECO:0000256" key="2">
    <source>
        <dbReference type="PROSITE-ProRule" id="PRU00708"/>
    </source>
</evidence>
<dbReference type="FunFam" id="1.25.40.10:FF:000090">
    <property type="entry name" value="Pentatricopeptide repeat-containing protein, chloroplastic"/>
    <property type="match status" value="1"/>
</dbReference>
<dbReference type="PROSITE" id="PS51375">
    <property type="entry name" value="PPR"/>
    <property type="match status" value="5"/>
</dbReference>
<dbReference type="InterPro" id="IPR046960">
    <property type="entry name" value="PPR_At4g14850-like_plant"/>
</dbReference>
<dbReference type="EMBL" id="GGEC01087203">
    <property type="protein sequence ID" value="MBX67687.1"/>
    <property type="molecule type" value="Transcribed_RNA"/>
</dbReference>
<dbReference type="PANTHER" id="PTHR47926">
    <property type="entry name" value="PENTATRICOPEPTIDE REPEAT-CONTAINING PROTEIN"/>
    <property type="match status" value="1"/>
</dbReference>
<feature type="repeat" description="PPR" evidence="2">
    <location>
        <begin position="411"/>
        <end position="446"/>
    </location>
</feature>
<dbReference type="Pfam" id="PF13041">
    <property type="entry name" value="PPR_2"/>
    <property type="match status" value="3"/>
</dbReference>
<dbReference type="InterPro" id="IPR046848">
    <property type="entry name" value="E_motif"/>
</dbReference>
<sequence>MQRSTLKGIHKAFQKQTRFNGFLTKQITTSIHLPSNHAIKITPVNSEPWVTVISTLAQGGHCREPALYEATKLLRSGHEPNGHVLVLMVRAATDLGLESYCQQLHGYISRSGFGSDVVVSTSLVRFYGVMGSMNDAHKLFVEIPQPSVVSWNTLISGYVRSGEYTKALGLFLQLERSDAGPDAYSFTMALSACGHLSVLQFGSSIHCKIVKSGLECSIFIANCLIDMYGKCGYVGQATRVFNEMIVKDIISWNSAIAACARNQALELACNFFYQMPEPDTISYNELINGIAQFGNIKDAAEALSIMPNPNSSTWNSIITAYVNRSKPLEALHFFTKMHSSGTKMDEYTFSILLSAIAGLAALKWGMLIHSCCVKLGLDASVIIGSALIDMYSKCGQVKDAESLFVMLPKKNLVTWNAMISGYAHNGHSSKVIRLFEEVKLAKNLKPDWVTFLNVIAACSGSEVSLQKAIQYFDSMINDYGIEPSVEHCCSIIRLLGQRGEVWRAARMIHELALSSCVEVWRALLGACGACKDLKVAKVAAAKLIELEGNDDYLYVMLSNIFASYEKWEEARKVRKLMKERGVQKGVGYSWIEME</sequence>
<dbReference type="FunFam" id="1.25.40.10:FF:001486">
    <property type="entry name" value="Pentatricopeptide repeat-containing protein mitochondrial"/>
    <property type="match status" value="1"/>
</dbReference>
<feature type="repeat" description="PPR" evidence="2">
    <location>
        <begin position="310"/>
        <end position="344"/>
    </location>
</feature>
<dbReference type="FunFam" id="1.25.40.10:FF:000073">
    <property type="entry name" value="Pentatricopeptide repeat-containing protein chloroplastic"/>
    <property type="match status" value="1"/>
</dbReference>
<dbReference type="InterPro" id="IPR002885">
    <property type="entry name" value="PPR_rpt"/>
</dbReference>
<dbReference type="PANTHER" id="PTHR47926:SF361">
    <property type="entry name" value="PENTACOTRIPEPTIDE-REPEAT REGION OF PRORP DOMAIN-CONTAINING PROTEIN"/>
    <property type="match status" value="1"/>
</dbReference>
<dbReference type="InterPro" id="IPR011990">
    <property type="entry name" value="TPR-like_helical_dom_sf"/>
</dbReference>
<evidence type="ECO:0000313" key="3">
    <source>
        <dbReference type="EMBL" id="MBX67687.1"/>
    </source>
</evidence>
<dbReference type="GO" id="GO:0009451">
    <property type="term" value="P:RNA modification"/>
    <property type="evidence" value="ECO:0007669"/>
    <property type="project" value="InterPro"/>
</dbReference>
<dbReference type="AlphaFoldDB" id="A0A2P2QLA4"/>
<keyword evidence="1" id="KW-0677">Repeat</keyword>
<organism evidence="3">
    <name type="scientific">Rhizophora mucronata</name>
    <name type="common">Asiatic mangrove</name>
    <dbReference type="NCBI Taxonomy" id="61149"/>
    <lineage>
        <taxon>Eukaryota</taxon>
        <taxon>Viridiplantae</taxon>
        <taxon>Streptophyta</taxon>
        <taxon>Embryophyta</taxon>
        <taxon>Tracheophyta</taxon>
        <taxon>Spermatophyta</taxon>
        <taxon>Magnoliopsida</taxon>
        <taxon>eudicotyledons</taxon>
        <taxon>Gunneridae</taxon>
        <taxon>Pentapetalae</taxon>
        <taxon>rosids</taxon>
        <taxon>fabids</taxon>
        <taxon>Malpighiales</taxon>
        <taxon>Rhizophoraceae</taxon>
        <taxon>Rhizophora</taxon>
    </lineage>
</organism>
<proteinExistence type="predicted"/>
<evidence type="ECO:0000256" key="1">
    <source>
        <dbReference type="ARBA" id="ARBA00022737"/>
    </source>
</evidence>
<dbReference type="Pfam" id="PF20431">
    <property type="entry name" value="E_motif"/>
    <property type="match status" value="1"/>
</dbReference>
<dbReference type="Gene3D" id="1.25.40.10">
    <property type="entry name" value="Tetratricopeptide repeat domain"/>
    <property type="match status" value="5"/>
</dbReference>
<reference evidence="3" key="1">
    <citation type="submission" date="2018-02" db="EMBL/GenBank/DDBJ databases">
        <title>Rhizophora mucronata_Transcriptome.</title>
        <authorList>
            <person name="Meera S.P."/>
            <person name="Sreeshan A."/>
            <person name="Augustine A."/>
        </authorList>
    </citation>
    <scope>NUCLEOTIDE SEQUENCE</scope>
    <source>
        <tissue evidence="3">Leaf</tissue>
    </source>
</reference>
<feature type="repeat" description="PPR" evidence="2">
    <location>
        <begin position="550"/>
        <end position="584"/>
    </location>
</feature>
<dbReference type="NCBIfam" id="TIGR00756">
    <property type="entry name" value="PPR"/>
    <property type="match status" value="4"/>
</dbReference>
<protein>
    <submittedName>
        <fullName evidence="3">Putative pentatricopeptide repeat-containing protein At5g47460</fullName>
    </submittedName>
</protein>
<dbReference type="FunFam" id="1.25.40.10:FF:000606">
    <property type="entry name" value="Putative pentatricopeptide repeat-containing protein"/>
    <property type="match status" value="1"/>
</dbReference>
<name>A0A2P2QLA4_RHIMU</name>
<feature type="repeat" description="PPR" evidence="2">
    <location>
        <begin position="217"/>
        <end position="251"/>
    </location>
</feature>
<accession>A0A2P2QLA4</accession>
<feature type="repeat" description="PPR" evidence="2">
    <location>
        <begin position="147"/>
        <end position="181"/>
    </location>
</feature>
<dbReference type="GO" id="GO:0003729">
    <property type="term" value="F:mRNA binding"/>
    <property type="evidence" value="ECO:0007669"/>
    <property type="project" value="UniProtKB-ARBA"/>
</dbReference>